<evidence type="ECO:0000256" key="2">
    <source>
        <dbReference type="ARBA" id="ARBA00022692"/>
    </source>
</evidence>
<dbReference type="PANTHER" id="PTHR23501">
    <property type="entry name" value="MAJOR FACILITATOR SUPERFAMILY"/>
    <property type="match status" value="1"/>
</dbReference>
<dbReference type="EMBL" id="LFRF01000002">
    <property type="protein sequence ID" value="KND94151.1"/>
    <property type="molecule type" value="Genomic_DNA"/>
</dbReference>
<reference evidence="6 7" key="1">
    <citation type="journal article" date="2015" name="BMC Genomics">
        <title>The genome of the truffle-parasite Tolypocladium ophioglossoides and the evolution of antifungal peptaibiotics.</title>
        <authorList>
            <person name="Quandt C.A."/>
            <person name="Bushley K.E."/>
            <person name="Spatafora J.W."/>
        </authorList>
    </citation>
    <scope>NUCLEOTIDE SEQUENCE [LARGE SCALE GENOMIC DNA]</scope>
    <source>
        <strain evidence="6 7">CBS 100239</strain>
    </source>
</reference>
<keyword evidence="2 5" id="KW-0812">Transmembrane</keyword>
<sequence length="276" mass="30574">MLAGGRILSRKMPWQRPMIPWALLTNWDLGLIFYTECATGMSMFSVLYFCNIYFIAVKGNGSDKAGLQLVYFTPGIGVGVYLCMFLCNRWPRMTFPPLFLVFGMMALVGCGMGLRFMVAALHGIGIFKPHRASVIGLMAVAVPFGGTIGLTIMSTVFNNASGLDAKHSDFSRLQDQPDGSREQAINDAKMGVVWTFVAIVPFMVVSWFCCFFLGNVILGGKSAVDEDGNQDIVIKEPYLWSLLRGMRMLEEEKGIRLESSHCREGFKTTSNEDSHA</sequence>
<evidence type="ECO:0000256" key="3">
    <source>
        <dbReference type="ARBA" id="ARBA00022989"/>
    </source>
</evidence>
<keyword evidence="7" id="KW-1185">Reference proteome</keyword>
<evidence type="ECO:0000313" key="6">
    <source>
        <dbReference type="EMBL" id="KND94151.1"/>
    </source>
</evidence>
<feature type="transmembrane region" description="Helical" evidence="5">
    <location>
        <begin position="192"/>
        <end position="213"/>
    </location>
</feature>
<dbReference type="AlphaFoldDB" id="A0A0L0NJ65"/>
<proteinExistence type="predicted"/>
<feature type="transmembrane region" description="Helical" evidence="5">
    <location>
        <begin position="97"/>
        <end position="122"/>
    </location>
</feature>
<dbReference type="OrthoDB" id="6770063at2759"/>
<keyword evidence="3 5" id="KW-1133">Transmembrane helix</keyword>
<comment type="subcellular location">
    <subcellularLocation>
        <location evidence="1">Membrane</location>
        <topology evidence="1">Multi-pass membrane protein</topology>
    </subcellularLocation>
</comment>
<evidence type="ECO:0000256" key="1">
    <source>
        <dbReference type="ARBA" id="ARBA00004141"/>
    </source>
</evidence>
<dbReference type="InterPro" id="IPR036259">
    <property type="entry name" value="MFS_trans_sf"/>
</dbReference>
<dbReference type="GO" id="GO:0022857">
    <property type="term" value="F:transmembrane transporter activity"/>
    <property type="evidence" value="ECO:0007669"/>
    <property type="project" value="TreeGrafter"/>
</dbReference>
<evidence type="ECO:0000256" key="4">
    <source>
        <dbReference type="ARBA" id="ARBA00023136"/>
    </source>
</evidence>
<accession>A0A0L0NJ65</accession>
<dbReference type="Proteomes" id="UP000036947">
    <property type="component" value="Unassembled WGS sequence"/>
</dbReference>
<keyword evidence="4 5" id="KW-0472">Membrane</keyword>
<feature type="transmembrane region" description="Helical" evidence="5">
    <location>
        <begin position="134"/>
        <end position="157"/>
    </location>
</feature>
<evidence type="ECO:0000313" key="7">
    <source>
        <dbReference type="Proteomes" id="UP000036947"/>
    </source>
</evidence>
<dbReference type="PANTHER" id="PTHR23501:SF39">
    <property type="entry name" value="MULTIDRUG TRANSPORTER, PUTATIVE (AFU_ORTHOLOGUE AFUA_1G05010)-RELATED"/>
    <property type="match status" value="1"/>
</dbReference>
<feature type="transmembrane region" description="Helical" evidence="5">
    <location>
        <begin position="31"/>
        <end position="57"/>
    </location>
</feature>
<name>A0A0L0NJ65_TOLOC</name>
<protein>
    <submittedName>
        <fullName evidence="6">Uncharacterized protein</fullName>
    </submittedName>
</protein>
<dbReference type="SUPFAM" id="SSF103473">
    <property type="entry name" value="MFS general substrate transporter"/>
    <property type="match status" value="1"/>
</dbReference>
<feature type="transmembrane region" description="Helical" evidence="5">
    <location>
        <begin position="69"/>
        <end position="91"/>
    </location>
</feature>
<gene>
    <name evidence="6" type="ORF">TOPH_00885</name>
</gene>
<comment type="caution">
    <text evidence="6">The sequence shown here is derived from an EMBL/GenBank/DDBJ whole genome shotgun (WGS) entry which is preliminary data.</text>
</comment>
<dbReference type="GO" id="GO:0005886">
    <property type="term" value="C:plasma membrane"/>
    <property type="evidence" value="ECO:0007669"/>
    <property type="project" value="TreeGrafter"/>
</dbReference>
<evidence type="ECO:0000256" key="5">
    <source>
        <dbReference type="SAM" id="Phobius"/>
    </source>
</evidence>
<organism evidence="6 7">
    <name type="scientific">Tolypocladium ophioglossoides (strain CBS 100239)</name>
    <name type="common">Snaketongue truffleclub</name>
    <name type="synonym">Elaphocordyceps ophioglossoides</name>
    <dbReference type="NCBI Taxonomy" id="1163406"/>
    <lineage>
        <taxon>Eukaryota</taxon>
        <taxon>Fungi</taxon>
        <taxon>Dikarya</taxon>
        <taxon>Ascomycota</taxon>
        <taxon>Pezizomycotina</taxon>
        <taxon>Sordariomycetes</taxon>
        <taxon>Hypocreomycetidae</taxon>
        <taxon>Hypocreales</taxon>
        <taxon>Ophiocordycipitaceae</taxon>
        <taxon>Tolypocladium</taxon>
    </lineage>
</organism>